<accession>S8AY80</accession>
<dbReference type="EMBL" id="KB644409">
    <property type="protein sequence ID" value="EPS26917.1"/>
    <property type="molecule type" value="Genomic_DNA"/>
</dbReference>
<dbReference type="HOGENOM" id="CLU_1461799_0_0_1"/>
<name>S8AY80_PENO1</name>
<feature type="region of interest" description="Disordered" evidence="1">
    <location>
        <begin position="95"/>
        <end position="126"/>
    </location>
</feature>
<gene>
    <name evidence="2" type="ORF">PDE_01857</name>
</gene>
<sequence>MSPKLVSSEVARSQTADRSDDGKVGTRRIRCRAQTRSVVWISVAARRSRPEAKGVDGEVCEQPSSFALRDVYLDAWGDPWTDAECTSCSEQRRGSSIIGTEGGQRQSIGQWRASPPRAKFNSSLGQRQARQVSAQPRFLWTAPLPCCAVAGSHRSLLGLSCRSTGTILNFDGRVSVEHGNGLESG</sequence>
<proteinExistence type="predicted"/>
<protein>
    <submittedName>
        <fullName evidence="2">Uncharacterized protein</fullName>
    </submittedName>
</protein>
<feature type="compositionally biased region" description="Basic and acidic residues" evidence="1">
    <location>
        <begin position="15"/>
        <end position="24"/>
    </location>
</feature>
<reference evidence="2 3" key="1">
    <citation type="journal article" date="2013" name="PLoS ONE">
        <title>Genomic and secretomic analyses reveal unique features of the lignocellulolytic enzyme system of Penicillium decumbens.</title>
        <authorList>
            <person name="Liu G."/>
            <person name="Zhang L."/>
            <person name="Wei X."/>
            <person name="Zou G."/>
            <person name="Qin Y."/>
            <person name="Ma L."/>
            <person name="Li J."/>
            <person name="Zheng H."/>
            <person name="Wang S."/>
            <person name="Wang C."/>
            <person name="Xun L."/>
            <person name="Zhao G.-P."/>
            <person name="Zhou Z."/>
            <person name="Qu Y."/>
        </authorList>
    </citation>
    <scope>NUCLEOTIDE SEQUENCE [LARGE SCALE GENOMIC DNA]</scope>
    <source>
        <strain evidence="3">114-2 / CGMCC 5302</strain>
    </source>
</reference>
<organism evidence="2 3">
    <name type="scientific">Penicillium oxalicum (strain 114-2 / CGMCC 5302)</name>
    <name type="common">Penicillium decumbens</name>
    <dbReference type="NCBI Taxonomy" id="933388"/>
    <lineage>
        <taxon>Eukaryota</taxon>
        <taxon>Fungi</taxon>
        <taxon>Dikarya</taxon>
        <taxon>Ascomycota</taxon>
        <taxon>Pezizomycotina</taxon>
        <taxon>Eurotiomycetes</taxon>
        <taxon>Eurotiomycetidae</taxon>
        <taxon>Eurotiales</taxon>
        <taxon>Aspergillaceae</taxon>
        <taxon>Penicillium</taxon>
    </lineage>
</organism>
<feature type="region of interest" description="Disordered" evidence="1">
    <location>
        <begin position="1"/>
        <end position="28"/>
    </location>
</feature>
<evidence type="ECO:0000256" key="1">
    <source>
        <dbReference type="SAM" id="MobiDB-lite"/>
    </source>
</evidence>
<keyword evidence="3" id="KW-1185">Reference proteome</keyword>
<evidence type="ECO:0000313" key="3">
    <source>
        <dbReference type="Proteomes" id="UP000019376"/>
    </source>
</evidence>
<dbReference type="Proteomes" id="UP000019376">
    <property type="component" value="Unassembled WGS sequence"/>
</dbReference>
<dbReference type="AlphaFoldDB" id="S8AY80"/>
<evidence type="ECO:0000313" key="2">
    <source>
        <dbReference type="EMBL" id="EPS26917.1"/>
    </source>
</evidence>